<sequence length="90" mass="9459">PHVPDCRRQDCGVGHSGSAPFPSSPAKALETEAPLPCYQVWFPARAAYLSQEPADCDPLPSSNLWEGSMERSIIALGFGDRGLGSLSSGG</sequence>
<proteinExistence type="predicted"/>
<protein>
    <submittedName>
        <fullName evidence="2">Uncharacterized protein</fullName>
    </submittedName>
</protein>
<dbReference type="AlphaFoldDB" id="A0A061QS23"/>
<evidence type="ECO:0000313" key="2">
    <source>
        <dbReference type="EMBL" id="JAC61269.1"/>
    </source>
</evidence>
<feature type="non-terminal residue" evidence="2">
    <location>
        <position position="1"/>
    </location>
</feature>
<organism evidence="2">
    <name type="scientific">Tetraselmis sp. GSL018</name>
    <dbReference type="NCBI Taxonomy" id="582737"/>
    <lineage>
        <taxon>Eukaryota</taxon>
        <taxon>Viridiplantae</taxon>
        <taxon>Chlorophyta</taxon>
        <taxon>core chlorophytes</taxon>
        <taxon>Chlorodendrophyceae</taxon>
        <taxon>Chlorodendrales</taxon>
        <taxon>Chlorodendraceae</taxon>
        <taxon>Tetraselmis</taxon>
    </lineage>
</organism>
<dbReference type="EMBL" id="GBEZ01025870">
    <property type="protein sequence ID" value="JAC61269.1"/>
    <property type="molecule type" value="Transcribed_RNA"/>
</dbReference>
<feature type="region of interest" description="Disordered" evidence="1">
    <location>
        <begin position="1"/>
        <end position="27"/>
    </location>
</feature>
<feature type="non-terminal residue" evidence="2">
    <location>
        <position position="90"/>
    </location>
</feature>
<accession>A0A061QS23</accession>
<feature type="compositionally biased region" description="Basic and acidic residues" evidence="1">
    <location>
        <begin position="1"/>
        <end position="10"/>
    </location>
</feature>
<reference evidence="2" key="1">
    <citation type="submission" date="2014-05" db="EMBL/GenBank/DDBJ databases">
        <title>The transcriptome of the halophilic microalga Tetraselmis sp. GSL018 isolated from the Great Salt Lake, Utah.</title>
        <authorList>
            <person name="Jinkerson R.E."/>
            <person name="D'Adamo S."/>
            <person name="Posewitz M.C."/>
        </authorList>
    </citation>
    <scope>NUCLEOTIDE SEQUENCE</scope>
    <source>
        <strain evidence="2">GSL018</strain>
    </source>
</reference>
<name>A0A061QS23_9CHLO</name>
<evidence type="ECO:0000256" key="1">
    <source>
        <dbReference type="SAM" id="MobiDB-lite"/>
    </source>
</evidence>
<gene>
    <name evidence="2" type="ORF">TSPGSL018_26713</name>
</gene>